<evidence type="ECO:0000313" key="10">
    <source>
        <dbReference type="EMBL" id="SDD57653.1"/>
    </source>
</evidence>
<organism evidence="10 11">
    <name type="scientific">Ectopseudomonas alcaliphila</name>
    <dbReference type="NCBI Taxonomy" id="101564"/>
    <lineage>
        <taxon>Bacteria</taxon>
        <taxon>Pseudomonadati</taxon>
        <taxon>Pseudomonadota</taxon>
        <taxon>Gammaproteobacteria</taxon>
        <taxon>Pseudomonadales</taxon>
        <taxon>Pseudomonadaceae</taxon>
        <taxon>Ectopseudomonas</taxon>
    </lineage>
</organism>
<feature type="domain" description="MacB-like periplasmic core" evidence="9">
    <location>
        <begin position="31"/>
        <end position="247"/>
    </location>
</feature>
<evidence type="ECO:0000313" key="11">
    <source>
        <dbReference type="Proteomes" id="UP000182413"/>
    </source>
</evidence>
<dbReference type="GO" id="GO:0005886">
    <property type="term" value="C:plasma membrane"/>
    <property type="evidence" value="ECO:0007669"/>
    <property type="project" value="UniProtKB-SubCell"/>
</dbReference>
<evidence type="ECO:0000259" key="9">
    <source>
        <dbReference type="Pfam" id="PF12704"/>
    </source>
</evidence>
<name>A0A1G6VW47_9GAMM</name>
<comment type="subcellular location">
    <subcellularLocation>
        <location evidence="1">Cell membrane</location>
        <topology evidence="1">Multi-pass membrane protein</topology>
    </subcellularLocation>
</comment>
<reference evidence="10 11" key="1">
    <citation type="submission" date="2016-10" db="EMBL/GenBank/DDBJ databases">
        <authorList>
            <person name="de Groot N.N."/>
        </authorList>
    </citation>
    <scope>NUCLEOTIDE SEQUENCE [LARGE SCALE GENOMIC DNA]</scope>
    <source>
        <strain evidence="10 11">JCM 10630</strain>
    </source>
</reference>
<accession>A0A1G6VW47</accession>
<dbReference type="GO" id="GO:0022857">
    <property type="term" value="F:transmembrane transporter activity"/>
    <property type="evidence" value="ECO:0007669"/>
    <property type="project" value="TreeGrafter"/>
</dbReference>
<feature type="transmembrane region" description="Helical" evidence="7">
    <location>
        <begin position="278"/>
        <end position="302"/>
    </location>
</feature>
<keyword evidence="5 7" id="KW-0472">Membrane</keyword>
<evidence type="ECO:0000256" key="2">
    <source>
        <dbReference type="ARBA" id="ARBA00022475"/>
    </source>
</evidence>
<gene>
    <name evidence="10" type="ORF">SAMN05216575_101847</name>
</gene>
<dbReference type="Pfam" id="PF02687">
    <property type="entry name" value="FtsX"/>
    <property type="match status" value="1"/>
</dbReference>
<evidence type="ECO:0000256" key="4">
    <source>
        <dbReference type="ARBA" id="ARBA00022989"/>
    </source>
</evidence>
<dbReference type="Pfam" id="PF12704">
    <property type="entry name" value="MacB_PCD"/>
    <property type="match status" value="1"/>
</dbReference>
<dbReference type="InterPro" id="IPR025857">
    <property type="entry name" value="MacB_PCD"/>
</dbReference>
<feature type="transmembrane region" description="Helical" evidence="7">
    <location>
        <begin position="32"/>
        <end position="52"/>
    </location>
</feature>
<keyword evidence="4 7" id="KW-1133">Transmembrane helix</keyword>
<dbReference type="PANTHER" id="PTHR30572:SF4">
    <property type="entry name" value="ABC TRANSPORTER PERMEASE YTRF"/>
    <property type="match status" value="1"/>
</dbReference>
<dbReference type="Proteomes" id="UP000182413">
    <property type="component" value="Unassembled WGS sequence"/>
</dbReference>
<keyword evidence="3 7" id="KW-0812">Transmembrane</keyword>
<feature type="transmembrane region" description="Helical" evidence="7">
    <location>
        <begin position="328"/>
        <end position="355"/>
    </location>
</feature>
<dbReference type="PANTHER" id="PTHR30572">
    <property type="entry name" value="MEMBRANE COMPONENT OF TRANSPORTER-RELATED"/>
    <property type="match status" value="1"/>
</dbReference>
<feature type="transmembrane region" description="Helical" evidence="7">
    <location>
        <begin position="361"/>
        <end position="384"/>
    </location>
</feature>
<evidence type="ECO:0000256" key="6">
    <source>
        <dbReference type="ARBA" id="ARBA00038076"/>
    </source>
</evidence>
<dbReference type="EMBL" id="FNAE01000001">
    <property type="protein sequence ID" value="SDD57653.1"/>
    <property type="molecule type" value="Genomic_DNA"/>
</dbReference>
<feature type="domain" description="ABC3 transporter permease C-terminal" evidence="8">
    <location>
        <begin position="285"/>
        <end position="397"/>
    </location>
</feature>
<evidence type="ECO:0000256" key="7">
    <source>
        <dbReference type="SAM" id="Phobius"/>
    </source>
</evidence>
<dbReference type="AlphaFoldDB" id="A0A1G6VW47"/>
<evidence type="ECO:0000256" key="1">
    <source>
        <dbReference type="ARBA" id="ARBA00004651"/>
    </source>
</evidence>
<evidence type="ECO:0000256" key="5">
    <source>
        <dbReference type="ARBA" id="ARBA00023136"/>
    </source>
</evidence>
<comment type="similarity">
    <text evidence="6">Belongs to the ABC-4 integral membrane protein family.</text>
</comment>
<evidence type="ECO:0000256" key="3">
    <source>
        <dbReference type="ARBA" id="ARBA00022692"/>
    </source>
</evidence>
<dbReference type="InterPro" id="IPR050250">
    <property type="entry name" value="Macrolide_Exporter_MacB"/>
</dbReference>
<evidence type="ECO:0000259" key="8">
    <source>
        <dbReference type="Pfam" id="PF02687"/>
    </source>
</evidence>
<sequence>MSLAMPSSTGPSAAQILVEALNSLRLLGRRSLLALLGIVMGSCSVVALLNIGGNAAAQSIAIFRNLGSDTLVLQLPPQPTGRDGLPLRLSVEALGQQTPAVANLSPVMTYGAPAIFHGRVGNANIIGADPELFEAARLEIASGRSLSGFDRKEAYAVIGASLAQTLSLPDDPLQPGDQLRLQSYQFKVIGILQEGPPGMLLPFNANETLFIPLEGMTRINPLPQISHVVARANSAEDVIQAGEQLHQALAQRIAGDAPLNLIFAQQILEGMQQQTRTFTYLLAALGVVSLIGGGVGVMNVMLMNVSERRREIGVRLALGARRRDIRNLFLVEAVALTSVGALLGAVLGVAGGWGYAQLSGWAFFLAPGALPLGICSTVLVGLFFGMHPAIAASRLQPVEALRDE</sequence>
<dbReference type="InterPro" id="IPR003838">
    <property type="entry name" value="ABC3_permease_C"/>
</dbReference>
<keyword evidence="2" id="KW-1003">Cell membrane</keyword>
<proteinExistence type="inferred from homology"/>
<protein>
    <submittedName>
        <fullName evidence="10">Putative ABC transport system permease protein</fullName>
    </submittedName>
</protein>